<dbReference type="InterPro" id="IPR011989">
    <property type="entry name" value="ARM-like"/>
</dbReference>
<dbReference type="InterPro" id="IPR036909">
    <property type="entry name" value="Cyt_c-like_dom_sf"/>
</dbReference>
<dbReference type="NCBIfam" id="TIGR02604">
    <property type="entry name" value="Piru_Ver_Nterm"/>
    <property type="match status" value="1"/>
</dbReference>
<dbReference type="InterPro" id="IPR013427">
    <property type="entry name" value="Haem-bd_dom_put"/>
</dbReference>
<evidence type="ECO:0000259" key="6">
    <source>
        <dbReference type="PROSITE" id="PS51007"/>
    </source>
</evidence>
<evidence type="ECO:0000256" key="2">
    <source>
        <dbReference type="ARBA" id="ARBA00022723"/>
    </source>
</evidence>
<protein>
    <submittedName>
        <fullName evidence="7">Membrane-bound dehydrogenase domain protein</fullName>
    </submittedName>
</protein>
<dbReference type="InParanoid" id="E8QWQ7"/>
<dbReference type="eggNOG" id="COG2133">
    <property type="taxonomic scope" value="Bacteria"/>
</dbReference>
<dbReference type="HOGENOM" id="CLU_004500_1_0_0"/>
<dbReference type="NCBIfam" id="TIGR02603">
    <property type="entry name" value="CxxCH_TIGR02603"/>
    <property type="match status" value="1"/>
</dbReference>
<dbReference type="PANTHER" id="PTHR33546:SF1">
    <property type="entry name" value="LARGE, MULTIFUNCTIONAL SECRETED PROTEIN"/>
    <property type="match status" value="1"/>
</dbReference>
<feature type="chain" id="PRO_5003226300" evidence="5">
    <location>
        <begin position="27"/>
        <end position="1531"/>
    </location>
</feature>
<dbReference type="Proteomes" id="UP000008631">
    <property type="component" value="Chromosome"/>
</dbReference>
<sequence length="1531" mass="167640">MVRLWRSFAGLSALLWLVGVAPTGVASPTSDPTADPHHQVQAPPSSLKVLFLGDDGPHQPADKFRRIAPLWKQRGIHADYVDTADALHPETLARYDVLAIYSNLTHIEPDQEAALLDFVAQGKGLLAIHCASFCFHNSDAYIRLVGAQFQRHGLDYFGTELRHDHDPAAPAQGDHDHGPAPKPEFELEFQWLTRGFHGFKSWDETYVHHRHDEANRVVVEWRADDTVPGGREPWSWIKRHGKGRVFYTAWGHDERTWSHPGFHAWLERGLLWAAGREEALRDLPAYADSPTMIDPATLPAVQLARIPAKVPFYPPGRQWGVTAEPFNSMQAPLRAEESRQRLVHPADLTPELFASDPLITGKPIWLTWDIRGRAWIAETIDYPNERNPNGPGRDRVVILEDTNGDGVADRRRVFAEGLSIPTSFVFHRDGIVVVQAPQTLWLRDTDGDDVADRRDVLFEGWSPADTHAGPNNLRRGLDGWIYGMMGYAGFQGVVGGERYDVRTGFFRYHPDLNRFEFLRNTTNNSWGVGFSEEGILFGSTANGNPSEYLPIPNRYYERVRGWSSTVLQGIGGNAPMFPITDQVRQVDHHGHFTAAAGHALYTARRYDPRYWNRTAFVTEGTGHLVATFEIDPDGAGFHARNAFNLLASDDEWTAPVIAEVGPDGCVWVVDWYNYIFQHNPTPAGYETGPGNAYETELRDKTRGRIYRLVPTPETDRQPQPVAPDLTGADPARWVAALTHDNLFWRTHAQRLLAERGQTDVVPRLVALTNDRTTDAIGLNVGAIHALWTLHELGALADPNGPAFQAAVGALSHPSAGVRRNAALVLAAQPAPPSGDDPVTSALLSAKLIEDESAQVRLAALLALADRPASISAGRALAAIADRPENALDRWIPDALTAAAAIHAQGFLPALIDARAVTAQDHSNGPTATPATLVRNARQRSGDVAAIVAGHLARNADLATLETMLPSLTRAQPDLVDRLIGAFAEGWPQPRGNAPANLKLSPEAEAALLSLFDRVAPASKGRLALLARNLGSERVETKLNEAAAELLATFRDEEASETARAEAVARLIEFRGHDDATLRQIVETLGARTPPDLLRDTFRALASAEAPGLGVAVIERLPALPPSARQAAFQTLIARASSSAALLDALEAGNLAPSDLALDQRVALTNHPDPTLARRARSLLERAGGLPSADRQHVIEEWLDLTRQVGDANHGKAVFAQHCLKCHRHSALPGGEGIGPDLTGMAAHPKSELLVHILDPSRDVEGNFKVYTVVTDDGLVLSGLLASETKTSLELIDADGRKHLIERAQVEELRASEKSLMPEGFESQMSRSDLNDLLEFLTLKGRYVPLPLDKVATVTSVKGMFYNEEARSETLDFGDWSPKTIDEVPFVLVDPQGGARANVVLLHSPNGAIPPRMPRVVRLPYDGPARAIHLLGGVGGWAHPYGREGAASLIVRLVYRDGQTEDHPLRNGVHLADYIRRVDVPGSRHAFDLKGRQVRFLSIKPARPDQPLAAIEFRKGRDEVAPLVLAVTVETP</sequence>
<dbReference type="Pfam" id="PF23500">
    <property type="entry name" value="DUF7133"/>
    <property type="match status" value="1"/>
</dbReference>
<feature type="signal peptide" evidence="5">
    <location>
        <begin position="1"/>
        <end position="26"/>
    </location>
</feature>
<evidence type="ECO:0000256" key="3">
    <source>
        <dbReference type="ARBA" id="ARBA00023004"/>
    </source>
</evidence>
<feature type="domain" description="Cytochrome c" evidence="6">
    <location>
        <begin position="1205"/>
        <end position="1340"/>
    </location>
</feature>
<evidence type="ECO:0000256" key="1">
    <source>
        <dbReference type="ARBA" id="ARBA00022617"/>
    </source>
</evidence>
<keyword evidence="2 4" id="KW-0479">Metal-binding</keyword>
<dbReference type="InterPro" id="IPR009056">
    <property type="entry name" value="Cyt_c-like_dom"/>
</dbReference>
<dbReference type="PROSITE" id="PS51007">
    <property type="entry name" value="CYTC"/>
    <property type="match status" value="1"/>
</dbReference>
<reference evidence="7 8" key="2">
    <citation type="journal article" date="2011" name="Stand. Genomic Sci.">
        <title>Complete genome sequence of Isosphaera pallida type strain (IS1B).</title>
        <authorList>
            <consortium name="US DOE Joint Genome Institute (JGI-PGF)"/>
            <person name="Goker M."/>
            <person name="Cleland D."/>
            <person name="Saunders E."/>
            <person name="Lapidus A."/>
            <person name="Nolan M."/>
            <person name="Lucas S."/>
            <person name="Hammon N."/>
            <person name="Deshpande S."/>
            <person name="Cheng J.F."/>
            <person name="Tapia R."/>
            <person name="Han C."/>
            <person name="Goodwin L."/>
            <person name="Pitluck S."/>
            <person name="Liolios K."/>
            <person name="Pagani I."/>
            <person name="Ivanova N."/>
            <person name="Mavromatis K."/>
            <person name="Pati A."/>
            <person name="Chen A."/>
            <person name="Palaniappan K."/>
            <person name="Land M."/>
            <person name="Hauser L."/>
            <person name="Chang Y.J."/>
            <person name="Jeffries C.D."/>
            <person name="Detter J.C."/>
            <person name="Beck B."/>
            <person name="Woyke T."/>
            <person name="Bristow J."/>
            <person name="Eisen J.A."/>
            <person name="Markowitz V."/>
            <person name="Hugenholtz P."/>
            <person name="Kyrpides N.C."/>
            <person name="Klenk H.P."/>
        </authorList>
    </citation>
    <scope>NUCLEOTIDE SEQUENCE [LARGE SCALE GENOMIC DNA]</scope>
    <source>
        <strain evidence="8">ATCC 43644 / DSM 9630 / IS1B</strain>
    </source>
</reference>
<dbReference type="InterPro" id="IPR016024">
    <property type="entry name" value="ARM-type_fold"/>
</dbReference>
<dbReference type="SUPFAM" id="SSF48371">
    <property type="entry name" value="ARM repeat"/>
    <property type="match status" value="1"/>
</dbReference>
<dbReference type="SUPFAM" id="SSF52317">
    <property type="entry name" value="Class I glutamine amidotransferase-like"/>
    <property type="match status" value="1"/>
</dbReference>
<evidence type="ECO:0000256" key="5">
    <source>
        <dbReference type="SAM" id="SignalP"/>
    </source>
</evidence>
<evidence type="ECO:0000256" key="4">
    <source>
        <dbReference type="PROSITE-ProRule" id="PRU00433"/>
    </source>
</evidence>
<dbReference type="eggNOG" id="COG2010">
    <property type="taxonomic scope" value="Bacteria"/>
</dbReference>
<dbReference type="STRING" id="575540.Isop_2380"/>
<dbReference type="EMBL" id="CP002353">
    <property type="protein sequence ID" value="ADV62957.1"/>
    <property type="molecule type" value="Genomic_DNA"/>
</dbReference>
<keyword evidence="8" id="KW-1185">Reference proteome</keyword>
<dbReference type="OrthoDB" id="230287at2"/>
<dbReference type="InterPro" id="IPR013428">
    <property type="entry name" value="Membrane-bound_put_N"/>
</dbReference>
<dbReference type="InterPro" id="IPR029062">
    <property type="entry name" value="Class_I_gatase-like"/>
</dbReference>
<gene>
    <name evidence="7" type="ordered locus">Isop_2380</name>
</gene>
<dbReference type="KEGG" id="ipa:Isop_2380"/>
<dbReference type="InterPro" id="IPR055557">
    <property type="entry name" value="DUF7133"/>
</dbReference>
<dbReference type="PANTHER" id="PTHR33546">
    <property type="entry name" value="LARGE, MULTIFUNCTIONAL SECRETED PROTEIN-RELATED"/>
    <property type="match status" value="1"/>
</dbReference>
<dbReference type="Gene3D" id="1.10.760.10">
    <property type="entry name" value="Cytochrome c-like domain"/>
    <property type="match status" value="1"/>
</dbReference>
<dbReference type="GO" id="GO:0046872">
    <property type="term" value="F:metal ion binding"/>
    <property type="evidence" value="ECO:0007669"/>
    <property type="project" value="UniProtKB-KW"/>
</dbReference>
<keyword evidence="5" id="KW-0732">Signal</keyword>
<dbReference type="GO" id="GO:0020037">
    <property type="term" value="F:heme binding"/>
    <property type="evidence" value="ECO:0007669"/>
    <property type="project" value="InterPro"/>
</dbReference>
<keyword evidence="1 4" id="KW-0349">Heme</keyword>
<dbReference type="Pfam" id="PF06283">
    <property type="entry name" value="ThuA"/>
    <property type="match status" value="1"/>
</dbReference>
<dbReference type="Gene3D" id="3.40.50.880">
    <property type="match status" value="1"/>
</dbReference>
<keyword evidence="3 4" id="KW-0408">Iron</keyword>
<dbReference type="eggNOG" id="COG1413">
    <property type="taxonomic scope" value="Bacteria"/>
</dbReference>
<dbReference type="Gene3D" id="1.25.10.10">
    <property type="entry name" value="Leucine-rich Repeat Variant"/>
    <property type="match status" value="1"/>
</dbReference>
<dbReference type="GO" id="GO:0009055">
    <property type="term" value="F:electron transfer activity"/>
    <property type="evidence" value="ECO:0007669"/>
    <property type="project" value="InterPro"/>
</dbReference>
<dbReference type="RefSeq" id="WP_013565245.1">
    <property type="nucleotide sequence ID" value="NC_014962.1"/>
</dbReference>
<reference key="1">
    <citation type="submission" date="2010-11" db="EMBL/GenBank/DDBJ databases">
        <title>The complete sequence of chromosome of Isophaera pallida ATCC 43644.</title>
        <authorList>
            <consortium name="US DOE Joint Genome Institute (JGI-PGF)"/>
            <person name="Lucas S."/>
            <person name="Copeland A."/>
            <person name="Lapidus A."/>
            <person name="Bruce D."/>
            <person name="Goodwin L."/>
            <person name="Pitluck S."/>
            <person name="Kyrpides N."/>
            <person name="Mavromatis K."/>
            <person name="Pagani I."/>
            <person name="Ivanova N."/>
            <person name="Saunders E."/>
            <person name="Brettin T."/>
            <person name="Detter J.C."/>
            <person name="Han C."/>
            <person name="Tapia R."/>
            <person name="Land M."/>
            <person name="Hauser L."/>
            <person name="Markowitz V."/>
            <person name="Cheng J.-F."/>
            <person name="Hugenholtz P."/>
            <person name="Woyke T."/>
            <person name="Wu D."/>
            <person name="Eisen J.A."/>
        </authorList>
    </citation>
    <scope>NUCLEOTIDE SEQUENCE</scope>
    <source>
        <strain>ATCC 43644</strain>
    </source>
</reference>
<organism evidence="7 8">
    <name type="scientific">Isosphaera pallida (strain ATCC 43644 / DSM 9630 / IS1B)</name>
    <dbReference type="NCBI Taxonomy" id="575540"/>
    <lineage>
        <taxon>Bacteria</taxon>
        <taxon>Pseudomonadati</taxon>
        <taxon>Planctomycetota</taxon>
        <taxon>Planctomycetia</taxon>
        <taxon>Isosphaerales</taxon>
        <taxon>Isosphaeraceae</taxon>
        <taxon>Isosphaera</taxon>
    </lineage>
</organism>
<evidence type="ECO:0000313" key="7">
    <source>
        <dbReference type="EMBL" id="ADV62957.1"/>
    </source>
</evidence>
<evidence type="ECO:0000313" key="8">
    <source>
        <dbReference type="Proteomes" id="UP000008631"/>
    </source>
</evidence>
<dbReference type="eggNOG" id="COG3828">
    <property type="taxonomic scope" value="Bacteria"/>
</dbReference>
<name>E8QWQ7_ISOPI</name>
<dbReference type="SUPFAM" id="SSF46626">
    <property type="entry name" value="Cytochrome c"/>
    <property type="match status" value="1"/>
</dbReference>
<dbReference type="InterPro" id="IPR029010">
    <property type="entry name" value="ThuA-like"/>
</dbReference>
<proteinExistence type="predicted"/>
<accession>E8QWQ7</accession>